<evidence type="ECO:0000313" key="2">
    <source>
        <dbReference type="Proteomes" id="UP000530060"/>
    </source>
</evidence>
<evidence type="ECO:0000313" key="1">
    <source>
        <dbReference type="EMBL" id="CAD0006081.1"/>
    </source>
</evidence>
<name>A0A6V6Z2V9_9FLAO</name>
<accession>A0A6V6Z2V9</accession>
<keyword evidence="2" id="KW-1185">Reference proteome</keyword>
<dbReference type="Proteomes" id="UP000530060">
    <property type="component" value="Unassembled WGS sequence"/>
</dbReference>
<dbReference type="AlphaFoldDB" id="A0A6V6Z2V9"/>
<organism evidence="1 2">
    <name type="scientific">Flavobacterium salmonis</name>
    <dbReference type="NCBI Taxonomy" id="2654844"/>
    <lineage>
        <taxon>Bacteria</taxon>
        <taxon>Pseudomonadati</taxon>
        <taxon>Bacteroidota</taxon>
        <taxon>Flavobacteriia</taxon>
        <taxon>Flavobacteriales</taxon>
        <taxon>Flavobacteriaceae</taxon>
        <taxon>Flavobacterium</taxon>
    </lineage>
</organism>
<protein>
    <submittedName>
        <fullName evidence="1">Uncharacterized protein</fullName>
    </submittedName>
</protein>
<comment type="caution">
    <text evidence="1">The sequence shown here is derived from an EMBL/GenBank/DDBJ whole genome shotgun (WGS) entry which is preliminary data.</text>
</comment>
<sequence length="97" mass="11493">MVNYDENDLINDDYVNTTTKGDNPNYTAIRDRERVSKKELYEVVWFCDAFVKGYKVPQTRESFQKVEKLIRLPEAIDIVMRKELNEFVAKNWNKGVV</sequence>
<dbReference type="RefSeq" id="WP_180909506.1">
    <property type="nucleotide sequence ID" value="NZ_CAIJDP010000075.1"/>
</dbReference>
<proteinExistence type="predicted"/>
<reference evidence="1 2" key="1">
    <citation type="submission" date="2020-06" db="EMBL/GenBank/DDBJ databases">
        <authorList>
            <person name="Criscuolo A."/>
        </authorList>
    </citation>
    <scope>NUCLEOTIDE SEQUENCE [LARGE SCALE GENOMIC DNA]</scope>
    <source>
        <strain evidence="2">CIP 111411</strain>
    </source>
</reference>
<gene>
    <name evidence="1" type="ORF">FLAT13_03117</name>
</gene>
<dbReference type="EMBL" id="CAIJDP010000075">
    <property type="protein sequence ID" value="CAD0006081.1"/>
    <property type="molecule type" value="Genomic_DNA"/>
</dbReference>